<dbReference type="PANTHER" id="PTHR22947:SF12">
    <property type="entry name" value="MAJOR SPERM PROTEIN"/>
    <property type="match status" value="1"/>
</dbReference>
<proteinExistence type="predicted"/>
<evidence type="ECO:0000313" key="4">
    <source>
        <dbReference type="Proteomes" id="UP000267606"/>
    </source>
</evidence>
<feature type="region of interest" description="Disordered" evidence="1">
    <location>
        <begin position="1"/>
        <end position="28"/>
    </location>
</feature>
<accession>A0A183HR36</accession>
<dbReference type="InterPro" id="IPR051774">
    <property type="entry name" value="Sperm-specific_class_P"/>
</dbReference>
<dbReference type="Gene3D" id="2.60.40.10">
    <property type="entry name" value="Immunoglobulins"/>
    <property type="match status" value="1"/>
</dbReference>
<evidence type="ECO:0000256" key="1">
    <source>
        <dbReference type="SAM" id="MobiDB-lite"/>
    </source>
</evidence>
<dbReference type="AlphaFoldDB" id="A0A183HR36"/>
<dbReference type="Proteomes" id="UP000267606">
    <property type="component" value="Unassembled WGS sequence"/>
</dbReference>
<protein>
    <submittedName>
        <fullName evidence="5">MSP domain-containing protein</fullName>
    </submittedName>
</protein>
<organism evidence="5">
    <name type="scientific">Onchocerca flexuosa</name>
    <dbReference type="NCBI Taxonomy" id="387005"/>
    <lineage>
        <taxon>Eukaryota</taxon>
        <taxon>Metazoa</taxon>
        <taxon>Ecdysozoa</taxon>
        <taxon>Nematoda</taxon>
        <taxon>Chromadorea</taxon>
        <taxon>Rhabditida</taxon>
        <taxon>Spirurina</taxon>
        <taxon>Spiruromorpha</taxon>
        <taxon>Filarioidea</taxon>
        <taxon>Onchocercidae</taxon>
        <taxon>Onchocerca</taxon>
    </lineage>
</organism>
<gene>
    <name evidence="3" type="ORF">OFLC_LOCUS9951</name>
</gene>
<feature type="domain" description="MSP" evidence="2">
    <location>
        <begin position="25"/>
        <end position="105"/>
    </location>
</feature>
<dbReference type="Pfam" id="PF00635">
    <property type="entry name" value="Motile_Sperm"/>
    <property type="match status" value="1"/>
</dbReference>
<dbReference type="WBParaSite" id="OFLC_0000994701-mRNA-1">
    <property type="protein sequence ID" value="OFLC_0000994701-mRNA-1"/>
    <property type="gene ID" value="OFLC_0000994701"/>
</dbReference>
<evidence type="ECO:0000313" key="5">
    <source>
        <dbReference type="WBParaSite" id="OFLC_0000994701-mRNA-1"/>
    </source>
</evidence>
<keyword evidence="4" id="KW-1185">Reference proteome</keyword>
<evidence type="ECO:0000313" key="3">
    <source>
        <dbReference type="EMBL" id="VDO64703.1"/>
    </source>
</evidence>
<dbReference type="InterPro" id="IPR013783">
    <property type="entry name" value="Ig-like_fold"/>
</dbReference>
<dbReference type="EMBL" id="UZAJ01012754">
    <property type="protein sequence ID" value="VDO64703.1"/>
    <property type="molecule type" value="Genomic_DNA"/>
</dbReference>
<dbReference type="PANTHER" id="PTHR22947">
    <property type="entry name" value="MAJOR SPERM PROTEIN"/>
    <property type="match status" value="1"/>
</dbReference>
<sequence length="105" mass="12090">EEEKKEEKKEEEKKEEKKEEEKKEEVTYDPKELEFTLGGGTIKLVIKNGTTERQALKVKCSDNMLFRVNPVFSFVESGAEQIIEVIRQPGNPKIDKLVLVHTPVC</sequence>
<dbReference type="STRING" id="387005.A0A183HR36"/>
<dbReference type="InterPro" id="IPR000535">
    <property type="entry name" value="MSP_dom"/>
</dbReference>
<dbReference type="PROSITE" id="PS50202">
    <property type="entry name" value="MSP"/>
    <property type="match status" value="1"/>
</dbReference>
<reference evidence="5" key="1">
    <citation type="submission" date="2016-06" db="UniProtKB">
        <authorList>
            <consortium name="WormBaseParasite"/>
        </authorList>
    </citation>
    <scope>IDENTIFICATION</scope>
</reference>
<dbReference type="InterPro" id="IPR008962">
    <property type="entry name" value="PapD-like_sf"/>
</dbReference>
<reference evidence="3 4" key="2">
    <citation type="submission" date="2018-11" db="EMBL/GenBank/DDBJ databases">
        <authorList>
            <consortium name="Pathogen Informatics"/>
        </authorList>
    </citation>
    <scope>NUCLEOTIDE SEQUENCE [LARGE SCALE GENOMIC DNA]</scope>
</reference>
<name>A0A183HR36_9BILA</name>
<evidence type="ECO:0000259" key="2">
    <source>
        <dbReference type="PROSITE" id="PS50202"/>
    </source>
</evidence>
<dbReference type="SUPFAM" id="SSF49354">
    <property type="entry name" value="PapD-like"/>
    <property type="match status" value="1"/>
</dbReference>